<dbReference type="Pfam" id="PF00035">
    <property type="entry name" value="dsrm"/>
    <property type="match status" value="1"/>
</dbReference>
<dbReference type="GO" id="GO:0003725">
    <property type="term" value="F:double-stranded RNA binding"/>
    <property type="evidence" value="ECO:0007669"/>
    <property type="project" value="TreeGrafter"/>
</dbReference>
<reference evidence="18" key="1">
    <citation type="submission" date="2019-08" db="EMBL/GenBank/DDBJ databases">
        <authorList>
            <person name="Kucharzyk K."/>
            <person name="Murdoch R.W."/>
            <person name="Higgins S."/>
            <person name="Loffler F."/>
        </authorList>
    </citation>
    <scope>NUCLEOTIDE SEQUENCE</scope>
</reference>
<evidence type="ECO:0000256" key="13">
    <source>
        <dbReference type="ARBA" id="ARBA00022801"/>
    </source>
</evidence>
<dbReference type="EC" id="3.1.26.3" evidence="5"/>
<evidence type="ECO:0000256" key="9">
    <source>
        <dbReference type="ARBA" id="ARBA00022694"/>
    </source>
</evidence>
<dbReference type="PROSITE" id="PS50137">
    <property type="entry name" value="DS_RBD"/>
    <property type="match status" value="1"/>
</dbReference>
<comment type="similarity">
    <text evidence="3">Belongs to the ribonuclease III family.</text>
</comment>
<dbReference type="Gene3D" id="3.30.160.20">
    <property type="match status" value="1"/>
</dbReference>
<proteinExistence type="inferred from homology"/>
<dbReference type="CDD" id="cd10845">
    <property type="entry name" value="DSRM_RNAse_III_family"/>
    <property type="match status" value="1"/>
</dbReference>
<dbReference type="CDD" id="cd00593">
    <property type="entry name" value="RIBOc"/>
    <property type="match status" value="1"/>
</dbReference>
<dbReference type="Gene3D" id="1.10.1520.10">
    <property type="entry name" value="Ribonuclease III domain"/>
    <property type="match status" value="1"/>
</dbReference>
<evidence type="ECO:0000256" key="2">
    <source>
        <dbReference type="ARBA" id="ARBA00004496"/>
    </source>
</evidence>
<dbReference type="GO" id="GO:0006364">
    <property type="term" value="P:rRNA processing"/>
    <property type="evidence" value="ECO:0007669"/>
    <property type="project" value="UniProtKB-KW"/>
</dbReference>
<comment type="caution">
    <text evidence="18">The sequence shown here is derived from an EMBL/GenBank/DDBJ whole genome shotgun (WGS) entry which is preliminary data.</text>
</comment>
<keyword evidence="10" id="KW-0540">Nuclease</keyword>
<dbReference type="PANTHER" id="PTHR11207">
    <property type="entry name" value="RIBONUCLEASE III"/>
    <property type="match status" value="1"/>
</dbReference>
<evidence type="ECO:0000256" key="7">
    <source>
        <dbReference type="ARBA" id="ARBA00022552"/>
    </source>
</evidence>
<dbReference type="InterPro" id="IPR036389">
    <property type="entry name" value="RNase_III_sf"/>
</dbReference>
<keyword evidence="7" id="KW-0698">rRNA processing</keyword>
<dbReference type="FunFam" id="3.30.160.20:FF:000003">
    <property type="entry name" value="Ribonuclease 3"/>
    <property type="match status" value="1"/>
</dbReference>
<dbReference type="GO" id="GO:0006397">
    <property type="term" value="P:mRNA processing"/>
    <property type="evidence" value="ECO:0007669"/>
    <property type="project" value="UniProtKB-KW"/>
</dbReference>
<evidence type="ECO:0000259" key="17">
    <source>
        <dbReference type="PROSITE" id="PS50142"/>
    </source>
</evidence>
<dbReference type="GO" id="GO:0008033">
    <property type="term" value="P:tRNA processing"/>
    <property type="evidence" value="ECO:0007669"/>
    <property type="project" value="UniProtKB-KW"/>
</dbReference>
<organism evidence="18">
    <name type="scientific">bioreactor metagenome</name>
    <dbReference type="NCBI Taxonomy" id="1076179"/>
    <lineage>
        <taxon>unclassified sequences</taxon>
        <taxon>metagenomes</taxon>
        <taxon>ecological metagenomes</taxon>
    </lineage>
</organism>
<evidence type="ECO:0000259" key="16">
    <source>
        <dbReference type="PROSITE" id="PS50137"/>
    </source>
</evidence>
<dbReference type="GO" id="GO:0046872">
    <property type="term" value="F:metal ion binding"/>
    <property type="evidence" value="ECO:0007669"/>
    <property type="project" value="UniProtKB-KW"/>
</dbReference>
<evidence type="ECO:0000256" key="11">
    <source>
        <dbReference type="ARBA" id="ARBA00022723"/>
    </source>
</evidence>
<dbReference type="GO" id="GO:0004525">
    <property type="term" value="F:ribonuclease III activity"/>
    <property type="evidence" value="ECO:0007669"/>
    <property type="project" value="UniProtKB-EC"/>
</dbReference>
<name>A0A644WZH3_9ZZZZ</name>
<dbReference type="SMART" id="SM00535">
    <property type="entry name" value="RIBOc"/>
    <property type="match status" value="1"/>
</dbReference>
<keyword evidence="8" id="KW-0507">mRNA processing</keyword>
<dbReference type="EMBL" id="VSSQ01001554">
    <property type="protein sequence ID" value="MPM09310.1"/>
    <property type="molecule type" value="Genomic_DNA"/>
</dbReference>
<dbReference type="PROSITE" id="PS50142">
    <property type="entry name" value="RNASE_3_2"/>
    <property type="match status" value="1"/>
</dbReference>
<dbReference type="SMART" id="SM00358">
    <property type="entry name" value="DSRM"/>
    <property type="match status" value="1"/>
</dbReference>
<dbReference type="GO" id="GO:0005737">
    <property type="term" value="C:cytoplasm"/>
    <property type="evidence" value="ECO:0007669"/>
    <property type="project" value="UniProtKB-SubCell"/>
</dbReference>
<dbReference type="HAMAP" id="MF_00104">
    <property type="entry name" value="RNase_III"/>
    <property type="match status" value="1"/>
</dbReference>
<dbReference type="PANTHER" id="PTHR11207:SF0">
    <property type="entry name" value="RIBONUCLEASE 3"/>
    <property type="match status" value="1"/>
</dbReference>
<keyword evidence="12" id="KW-0255">Endonuclease</keyword>
<evidence type="ECO:0000256" key="15">
    <source>
        <dbReference type="ARBA" id="ARBA00022884"/>
    </source>
</evidence>
<dbReference type="NCBIfam" id="TIGR02191">
    <property type="entry name" value="RNaseIII"/>
    <property type="match status" value="1"/>
</dbReference>
<dbReference type="AlphaFoldDB" id="A0A644WZH3"/>
<dbReference type="PROSITE" id="PS00517">
    <property type="entry name" value="RNASE_3_1"/>
    <property type="match status" value="1"/>
</dbReference>
<dbReference type="InterPro" id="IPR014720">
    <property type="entry name" value="dsRBD_dom"/>
</dbReference>
<evidence type="ECO:0000256" key="5">
    <source>
        <dbReference type="ARBA" id="ARBA00012177"/>
    </source>
</evidence>
<dbReference type="FunFam" id="1.10.1520.10:FF:000001">
    <property type="entry name" value="Ribonuclease 3"/>
    <property type="match status" value="1"/>
</dbReference>
<evidence type="ECO:0000256" key="10">
    <source>
        <dbReference type="ARBA" id="ARBA00022722"/>
    </source>
</evidence>
<evidence type="ECO:0000256" key="12">
    <source>
        <dbReference type="ARBA" id="ARBA00022759"/>
    </source>
</evidence>
<evidence type="ECO:0000313" key="18">
    <source>
        <dbReference type="EMBL" id="MPM09310.1"/>
    </source>
</evidence>
<dbReference type="InterPro" id="IPR000999">
    <property type="entry name" value="RNase_III_dom"/>
</dbReference>
<comment type="catalytic activity">
    <reaction evidence="1">
        <text>Endonucleolytic cleavage to 5'-phosphomonoester.</text>
        <dbReference type="EC" id="3.1.26.3"/>
    </reaction>
</comment>
<evidence type="ECO:0000256" key="14">
    <source>
        <dbReference type="ARBA" id="ARBA00022842"/>
    </source>
</evidence>
<keyword evidence="11" id="KW-0479">Metal-binding</keyword>
<evidence type="ECO:0000256" key="6">
    <source>
        <dbReference type="ARBA" id="ARBA00022490"/>
    </source>
</evidence>
<keyword evidence="15" id="KW-0694">RNA-binding</keyword>
<dbReference type="SUPFAM" id="SSF54768">
    <property type="entry name" value="dsRNA-binding domain-like"/>
    <property type="match status" value="1"/>
</dbReference>
<evidence type="ECO:0000256" key="1">
    <source>
        <dbReference type="ARBA" id="ARBA00000109"/>
    </source>
</evidence>
<evidence type="ECO:0000256" key="8">
    <source>
        <dbReference type="ARBA" id="ARBA00022664"/>
    </source>
</evidence>
<gene>
    <name evidence="18" type="primary">rnc_20</name>
    <name evidence="18" type="ORF">SDC9_55626</name>
</gene>
<feature type="domain" description="DRBM" evidence="16">
    <location>
        <begin position="152"/>
        <end position="221"/>
    </location>
</feature>
<dbReference type="Pfam" id="PF14622">
    <property type="entry name" value="Ribonucleas_3_3"/>
    <property type="match status" value="1"/>
</dbReference>
<feature type="domain" description="RNase III" evidence="17">
    <location>
        <begin position="1"/>
        <end position="125"/>
    </location>
</feature>
<dbReference type="InterPro" id="IPR011907">
    <property type="entry name" value="RNase_III"/>
</dbReference>
<keyword evidence="9" id="KW-0819">tRNA processing</keyword>
<dbReference type="GO" id="GO:0010468">
    <property type="term" value="P:regulation of gene expression"/>
    <property type="evidence" value="ECO:0007669"/>
    <property type="project" value="TreeGrafter"/>
</dbReference>
<evidence type="ECO:0000256" key="4">
    <source>
        <dbReference type="ARBA" id="ARBA00011738"/>
    </source>
</evidence>
<accession>A0A644WZH3</accession>
<keyword evidence="6" id="KW-0963">Cytoplasm</keyword>
<keyword evidence="14" id="KW-0460">Magnesium</keyword>
<protein>
    <recommendedName>
        <fullName evidence="5">ribonuclease III</fullName>
        <ecNumber evidence="5">3.1.26.3</ecNumber>
    </recommendedName>
</protein>
<comment type="subcellular location">
    <subcellularLocation>
        <location evidence="2">Cytoplasm</location>
    </subcellularLocation>
</comment>
<dbReference type="GO" id="GO:0042802">
    <property type="term" value="F:identical protein binding"/>
    <property type="evidence" value="ECO:0007669"/>
    <property type="project" value="UniProtKB-ARBA"/>
</dbReference>
<keyword evidence="13 18" id="KW-0378">Hydrolase</keyword>
<comment type="subunit">
    <text evidence="4">Homodimer.</text>
</comment>
<evidence type="ECO:0000256" key="3">
    <source>
        <dbReference type="ARBA" id="ARBA00010183"/>
    </source>
</evidence>
<sequence>MDIGYRFKDESLLETAMTHSSYANEQKPKKVAYNERLEFLGDSVLSLITSKYIFQNFAALPEGDLSRVRAAVVCEKSLAEFSRKLQIGERLRMGKGEAMSGGADRDSILADAFEALLAAIYLDAGMEAATEFLLPWIKPAVKQAVKGNRFTDYKTELQEIVQQNKGEELTYKLKEESGPDHCKVFVVEVYLNSNPIGCGQGRTKKEAEQQAARVALTLMGQ</sequence>
<dbReference type="SUPFAM" id="SSF69065">
    <property type="entry name" value="RNase III domain-like"/>
    <property type="match status" value="1"/>
</dbReference>